<dbReference type="PRINTS" id="PR01397">
    <property type="entry name" value="DHBDHDRGNASE"/>
</dbReference>
<sequence length="261" mass="26750">MDREHAGKVALVTGAAGGIGRCVARTLARSGAQVAALDLGGDALEELRRDVAAEGLSVTVFAADVTSTSSVEETVAAVETQLGPIELLVNTAGVLRSRSALSLTEEDWEHTFAVNAGGVFRVSGAVAHRMVGHGIRGAIVTVASNAAGVPRMGMAAYGASKAAATAYTKALGLELAQHGIRCNVVCPGSTDTAMLRSLWTDESGPTDSLNGVPEQYRVGIPLGRFATPQNIADAVAFLLSDRAGQITLHDLYVDGGAALGR</sequence>
<dbReference type="InterPro" id="IPR057326">
    <property type="entry name" value="KR_dom"/>
</dbReference>
<dbReference type="EMBL" id="CP115450">
    <property type="protein sequence ID" value="WBP89155.1"/>
    <property type="molecule type" value="Genomic_DNA"/>
</dbReference>
<dbReference type="PANTHER" id="PTHR43669:SF3">
    <property type="entry name" value="ALCOHOL DEHYDROGENASE, PUTATIVE (AFU_ORTHOLOGUE AFUA_3G03445)-RELATED"/>
    <property type="match status" value="1"/>
</dbReference>
<accession>A0ABY7Q8X6</accession>
<dbReference type="NCBIfam" id="TIGR04316">
    <property type="entry name" value="dhbA_paeA"/>
    <property type="match status" value="1"/>
</dbReference>
<dbReference type="InterPro" id="IPR020904">
    <property type="entry name" value="Sc_DH/Rdtase_CS"/>
</dbReference>
<dbReference type="InterPro" id="IPR036291">
    <property type="entry name" value="NAD(P)-bd_dom_sf"/>
</dbReference>
<dbReference type="InterPro" id="IPR002347">
    <property type="entry name" value="SDR_fam"/>
</dbReference>
<dbReference type="PANTHER" id="PTHR43669">
    <property type="entry name" value="5-KETO-D-GLUCONATE 5-REDUCTASE"/>
    <property type="match status" value="1"/>
</dbReference>
<keyword evidence="7" id="KW-1185">Reference proteome</keyword>
<organism evidence="6 7">
    <name type="scientific">Kitasatospora cathayae</name>
    <dbReference type="NCBI Taxonomy" id="3004092"/>
    <lineage>
        <taxon>Bacteria</taxon>
        <taxon>Bacillati</taxon>
        <taxon>Actinomycetota</taxon>
        <taxon>Actinomycetes</taxon>
        <taxon>Kitasatosporales</taxon>
        <taxon>Streptomycetaceae</taxon>
        <taxon>Kitasatospora</taxon>
    </lineage>
</organism>
<dbReference type="PRINTS" id="PR00080">
    <property type="entry name" value="SDRFAMILY"/>
</dbReference>
<comment type="similarity">
    <text evidence="1 4">Belongs to the short-chain dehydrogenases/reductases (SDR) family.</text>
</comment>
<dbReference type="SUPFAM" id="SSF51735">
    <property type="entry name" value="NAD(P)-binding Rossmann-fold domains"/>
    <property type="match status" value="1"/>
</dbReference>
<evidence type="ECO:0000256" key="1">
    <source>
        <dbReference type="ARBA" id="ARBA00006484"/>
    </source>
</evidence>
<feature type="domain" description="Ketoreductase" evidence="5">
    <location>
        <begin position="8"/>
        <end position="191"/>
    </location>
</feature>
<evidence type="ECO:0000313" key="6">
    <source>
        <dbReference type="EMBL" id="WBP89155.1"/>
    </source>
</evidence>
<evidence type="ECO:0000256" key="2">
    <source>
        <dbReference type="ARBA" id="ARBA00023002"/>
    </source>
</evidence>
<dbReference type="InterPro" id="IPR003560">
    <property type="entry name" value="DHB_DH"/>
</dbReference>
<dbReference type="Proteomes" id="UP001212821">
    <property type="component" value="Chromosome"/>
</dbReference>
<dbReference type="GO" id="GO:0008667">
    <property type="term" value="F:2,3-dihydro-2,3-dihydroxybenzoate dehydrogenase activity"/>
    <property type="evidence" value="ECO:0007669"/>
    <property type="project" value="UniProtKB-EC"/>
</dbReference>
<keyword evidence="2 6" id="KW-0560">Oxidoreductase</keyword>
<proteinExistence type="inferred from homology"/>
<dbReference type="PROSITE" id="PS00061">
    <property type="entry name" value="ADH_SHORT"/>
    <property type="match status" value="1"/>
</dbReference>
<evidence type="ECO:0000259" key="5">
    <source>
        <dbReference type="SMART" id="SM00822"/>
    </source>
</evidence>
<reference evidence="7" key="1">
    <citation type="submission" date="2022-12" db="EMBL/GenBank/DDBJ databases">
        <authorList>
            <person name="Mo P."/>
        </authorList>
    </citation>
    <scope>NUCLEOTIDE SEQUENCE [LARGE SCALE GENOMIC DNA]</scope>
    <source>
        <strain evidence="7">HUAS 3-15</strain>
    </source>
</reference>
<protein>
    <recommendedName>
        <fullName evidence="3">2,3-dihydro-2,3-dihydroxybenzoate dehydrogenase</fullName>
        <ecNumber evidence="3">1.3.1.28</ecNumber>
    </recommendedName>
</protein>
<dbReference type="Gene3D" id="3.40.50.720">
    <property type="entry name" value="NAD(P)-binding Rossmann-like Domain"/>
    <property type="match status" value="1"/>
</dbReference>
<gene>
    <name evidence="6" type="ORF">O1G21_27140</name>
</gene>
<dbReference type="EC" id="1.3.1.28" evidence="3"/>
<evidence type="ECO:0000256" key="4">
    <source>
        <dbReference type="RuleBase" id="RU000363"/>
    </source>
</evidence>
<evidence type="ECO:0000256" key="3">
    <source>
        <dbReference type="NCBIfam" id="TIGR04316"/>
    </source>
</evidence>
<dbReference type="RefSeq" id="WP_270147318.1">
    <property type="nucleotide sequence ID" value="NZ_CP115450.1"/>
</dbReference>
<name>A0ABY7Q8X6_9ACTN</name>
<dbReference type="SMART" id="SM00822">
    <property type="entry name" value="PKS_KR"/>
    <property type="match status" value="1"/>
</dbReference>
<dbReference type="Pfam" id="PF00106">
    <property type="entry name" value="adh_short"/>
    <property type="match status" value="1"/>
</dbReference>
<evidence type="ECO:0000313" key="7">
    <source>
        <dbReference type="Proteomes" id="UP001212821"/>
    </source>
</evidence>